<dbReference type="InterPro" id="IPR008928">
    <property type="entry name" value="6-hairpin_glycosidase_sf"/>
</dbReference>
<evidence type="ECO:0000313" key="3">
    <source>
        <dbReference type="Proteomes" id="UP000270291"/>
    </source>
</evidence>
<protein>
    <submittedName>
        <fullName evidence="2">Glucosidase</fullName>
    </submittedName>
</protein>
<feature type="domain" description="Mannosylglycerate hydrolase MGH1-like glycoside hydrolase" evidence="1">
    <location>
        <begin position="421"/>
        <end position="523"/>
    </location>
</feature>
<dbReference type="OrthoDB" id="9781878at2"/>
<dbReference type="Proteomes" id="UP000270291">
    <property type="component" value="Unassembled WGS sequence"/>
</dbReference>
<evidence type="ECO:0000259" key="1">
    <source>
        <dbReference type="Pfam" id="PF22422"/>
    </source>
</evidence>
<dbReference type="AlphaFoldDB" id="A0A428K9Z4"/>
<dbReference type="PANTHER" id="PTHR10412:SF10">
    <property type="entry name" value="GLYCOSYL HYDROLASE FAMILY 63 C-TERMINAL DOMAIN-CONTAINING PROTEIN"/>
    <property type="match status" value="1"/>
</dbReference>
<dbReference type="GO" id="GO:0009311">
    <property type="term" value="P:oligosaccharide metabolic process"/>
    <property type="evidence" value="ECO:0007669"/>
    <property type="project" value="InterPro"/>
</dbReference>
<dbReference type="Pfam" id="PF22422">
    <property type="entry name" value="MGH1-like_GH"/>
    <property type="match status" value="2"/>
</dbReference>
<dbReference type="PANTHER" id="PTHR10412">
    <property type="entry name" value="MANNOSYL-OLIGOSACCHARIDE GLUCOSIDASE"/>
    <property type="match status" value="1"/>
</dbReference>
<comment type="caution">
    <text evidence="2">The sequence shown here is derived from an EMBL/GenBank/DDBJ whole genome shotgun (WGS) entry which is preliminary data.</text>
</comment>
<name>A0A428K9Z4_9BACT</name>
<dbReference type="GO" id="GO:0004573">
    <property type="term" value="F:Glc3Man9GlcNAc2 oligosaccharide glucosidase activity"/>
    <property type="evidence" value="ECO:0007669"/>
    <property type="project" value="InterPro"/>
</dbReference>
<dbReference type="Gene3D" id="1.50.10.10">
    <property type="match status" value="1"/>
</dbReference>
<accession>A0A428K9Z4</accession>
<dbReference type="EMBL" id="RWIU01000003">
    <property type="protein sequence ID" value="RSK43257.1"/>
    <property type="molecule type" value="Genomic_DNA"/>
</dbReference>
<evidence type="ECO:0000313" key="2">
    <source>
        <dbReference type="EMBL" id="RSK43257.1"/>
    </source>
</evidence>
<organism evidence="2 3">
    <name type="scientific">Hymenobacter perfusus</name>
    <dbReference type="NCBI Taxonomy" id="1236770"/>
    <lineage>
        <taxon>Bacteria</taxon>
        <taxon>Pseudomonadati</taxon>
        <taxon>Bacteroidota</taxon>
        <taxon>Cytophagia</taxon>
        <taxon>Cytophagales</taxon>
        <taxon>Hymenobacteraceae</taxon>
        <taxon>Hymenobacter</taxon>
    </lineage>
</organism>
<dbReference type="InterPro" id="IPR012341">
    <property type="entry name" value="6hp_glycosidase-like_sf"/>
</dbReference>
<proteinExistence type="predicted"/>
<reference evidence="2 3" key="1">
    <citation type="submission" date="2018-12" db="EMBL/GenBank/DDBJ databases">
        <authorList>
            <person name="Feng G."/>
            <person name="Zhu H."/>
        </authorList>
    </citation>
    <scope>NUCLEOTIDE SEQUENCE [LARGE SCALE GENOMIC DNA]</scope>
    <source>
        <strain evidence="2 3">LMG 26000</strain>
    </source>
</reference>
<dbReference type="InterPro" id="IPR004888">
    <property type="entry name" value="Glycoside_hydrolase_63"/>
</dbReference>
<dbReference type="RefSeq" id="WP_125437223.1">
    <property type="nucleotide sequence ID" value="NZ_RWIU01000003.1"/>
</dbReference>
<gene>
    <name evidence="2" type="ORF">EI293_10115</name>
</gene>
<dbReference type="SUPFAM" id="SSF48208">
    <property type="entry name" value="Six-hairpin glycosidases"/>
    <property type="match status" value="1"/>
</dbReference>
<feature type="domain" description="Mannosylglycerate hydrolase MGH1-like glycoside hydrolase" evidence="1">
    <location>
        <begin position="695"/>
        <end position="864"/>
    </location>
</feature>
<sequence>MTEEQQRQQEARDGQAAWHRFGPYVSERQWGTVREDYSADEQPWTYTTHDMARSYAYRWGEDAIGGVCDEKQFLCLAPAFWNGQDAILKERLFGLSGPEGNHGEDVKEHYYYLDNTPTHSYMRMLYKYPQHAFPYDWLVQENARRGRQKPEFELADTCVFKEDRYFDIFLEYAKAGPEDLLLQITVYNRGAQEAPLHVLPQLWFRNTWAWGYAAYRPQLDSTEAGAINVDHSSLPPLALYYDQPDKQPANLLFCDNETNAQRLHGAPNAAEFSKDGINDYLLHGHQEAVNPAHQGTKVAVHYQLSIPAGESRTVRVRLAAPGLQDPFAEFAAILGQRKAEADSYYLALQTGIDNPDARNVQRQALAGMLWSKQFYYYDVAEWLKGDPAFPEPPANRRQGRNHTWPHLNNADIISMPDKWEYPWYAAWDLAFHCIPLAMVDVDFAKNQLRLLCQDWYMHPNGQLPAYEWKLEDVNPPVHAWATWRVYKMDQKQRGQRDTPFLESMFHRLLLNFTWWVNRKDRHNHNVFEGGFLGLDNIGVFDRSAPLPTGGYMEQADGTAWMAMFALNMMRIALELARTNPVYQDLASKFFEHFLYIAHAMGNMGEQQIDMWDDEDGFYYDVLNTPENGRFPLRLRSMVGLIPLFAVEVLDTDALQEMPRFVSRLNWFLDHRPELAALVSRWQEPGKGQRHLLSLLRGHRMKLLLRRMLDEAEFLSEHGVRALSRYHLEHPFVFQREGGLNAVVSYEPAESSTSLFGGNSNWRGPVWMPMNFLLIESLQRFYHYYGPEFKVEYPTGTGRYCTLQEIALALTERLTSLFLRNAEGQRPCFGQDKQQQNDPHFRDYLLFHEYFHGDTGAGLGASHQTGWTGLIAKLLHPRPLEE</sequence>
<keyword evidence="3" id="KW-1185">Reference proteome</keyword>
<dbReference type="InterPro" id="IPR054491">
    <property type="entry name" value="MGH1-like_GH"/>
</dbReference>